<accession>A0A836IRC7</accession>
<dbReference type="KEGG" id="phet:94291810"/>
<dbReference type="AlphaFoldDB" id="A0A836IRC7"/>
<feature type="compositionally biased region" description="Gly residues" evidence="1">
    <location>
        <begin position="292"/>
        <end position="303"/>
    </location>
</feature>
<feature type="region of interest" description="Disordered" evidence="1">
    <location>
        <begin position="425"/>
        <end position="450"/>
    </location>
</feature>
<feature type="region of interest" description="Disordered" evidence="1">
    <location>
        <begin position="264"/>
        <end position="334"/>
    </location>
</feature>
<comment type="caution">
    <text evidence="2">The sequence shown here is derived from an EMBL/GenBank/DDBJ whole genome shotgun (WGS) entry which is preliminary data.</text>
</comment>
<keyword evidence="3" id="KW-1185">Reference proteome</keyword>
<reference evidence="2 3" key="1">
    <citation type="submission" date="2021-02" db="EMBL/GenBank/DDBJ databases">
        <title>Porcisia hertigi Genome sequencing and assembly.</title>
        <authorList>
            <person name="Almutairi H."/>
            <person name="Gatherer D."/>
        </authorList>
    </citation>
    <scope>NUCLEOTIDE SEQUENCE [LARGE SCALE GENOMIC DNA]</scope>
    <source>
        <strain evidence="2 3">C119</strain>
    </source>
</reference>
<evidence type="ECO:0000313" key="3">
    <source>
        <dbReference type="Proteomes" id="UP000674318"/>
    </source>
</evidence>
<name>A0A836IRC7_9TRYP</name>
<feature type="region of interest" description="Disordered" evidence="1">
    <location>
        <begin position="528"/>
        <end position="552"/>
    </location>
</feature>
<dbReference type="GeneID" id="94291810"/>
<feature type="compositionally biased region" description="Polar residues" evidence="1">
    <location>
        <begin position="264"/>
        <end position="275"/>
    </location>
</feature>
<feature type="compositionally biased region" description="Polar residues" evidence="1">
    <location>
        <begin position="538"/>
        <end position="551"/>
    </location>
</feature>
<protein>
    <submittedName>
        <fullName evidence="2">Uncharacterized protein</fullName>
    </submittedName>
</protein>
<proteinExistence type="predicted"/>
<evidence type="ECO:0000256" key="1">
    <source>
        <dbReference type="SAM" id="MobiDB-lite"/>
    </source>
</evidence>
<feature type="compositionally biased region" description="Polar residues" evidence="1">
    <location>
        <begin position="431"/>
        <end position="450"/>
    </location>
</feature>
<gene>
    <name evidence="2" type="ORF">JKF63_05779</name>
</gene>
<feature type="region of interest" description="Disordered" evidence="1">
    <location>
        <begin position="473"/>
        <end position="500"/>
    </location>
</feature>
<dbReference type="Proteomes" id="UP000674318">
    <property type="component" value="Unassembled WGS sequence"/>
</dbReference>
<feature type="region of interest" description="Disordered" evidence="1">
    <location>
        <begin position="1"/>
        <end position="55"/>
    </location>
</feature>
<dbReference type="OrthoDB" id="267825at2759"/>
<dbReference type="RefSeq" id="XP_067757759.1">
    <property type="nucleotide sequence ID" value="XM_067901733.1"/>
</dbReference>
<dbReference type="EMBL" id="JAFJZO010000019">
    <property type="protein sequence ID" value="KAG5507033.1"/>
    <property type="molecule type" value="Genomic_DNA"/>
</dbReference>
<sequence length="639" mass="67744">MHYEPMQDMGDLLPPTPPQIRGDSVHHRTMASSHDLQQQPPAPPPPPMNGYHADWITDSSSGLTPCVAGALGTSGGATAQAPSSFYKSMTTSIAITPVNNSAAGSSCVLTSRPCAVVSGSPEYRQPPNYGDVSYSISSDAGPAAINNSSVTSLNRIISPSASPVHTVGATLRSPGICSSPTAASSGVSWGANMAPPPPPSHTSAGAPLAQMATVGCGGPAAMSVGASVPGVTSLKIKVGGSTSVVTAMAPLSPRINYIPLAQSQPQPTHFQAPQQRSKEPSMHHRRVTSDGGKSGGGTNGTGGNPFPAGVGSISSSNDNPDTESDEDQSNAVGTVLTKPTVEEAEARYRYLYEEYLKVSRMRTRLLEESDCMRSEHARLCDEVFYYRRKTASAAEEREAILADYQSDIHRVLCLARELAAEAAAAHKSSHRTSQAPLANQDNNEDATATSTQQVFDTAVARISASPVPVGVAVPNAGSSTEAPMPLSPPQYAEDSPRSPPPYMCEQLRLRYGKWAAKPRSTPCYSPCMTEETGHEGPQGQQRHGSVSQHEQSLLLRDEVRDVHRNTHAAVSAYMTSLDYSFLPVPGTQSCALACAPRQRQQHFTSEYRGLHFYVDVPRFHTQTACEAPDRKNAAVDTGE</sequence>
<organism evidence="2 3">
    <name type="scientific">Porcisia hertigi</name>
    <dbReference type="NCBI Taxonomy" id="2761500"/>
    <lineage>
        <taxon>Eukaryota</taxon>
        <taxon>Discoba</taxon>
        <taxon>Euglenozoa</taxon>
        <taxon>Kinetoplastea</taxon>
        <taxon>Metakinetoplastina</taxon>
        <taxon>Trypanosomatida</taxon>
        <taxon>Trypanosomatidae</taxon>
        <taxon>Leishmaniinae</taxon>
        <taxon>Porcisia</taxon>
    </lineage>
</organism>
<evidence type="ECO:0000313" key="2">
    <source>
        <dbReference type="EMBL" id="KAG5507033.1"/>
    </source>
</evidence>